<protein>
    <recommendedName>
        <fullName evidence="5">Lytic polysaccharide monooxygenase</fullName>
    </recommendedName>
</protein>
<name>A0ABR1YKX7_9PEZI</name>
<evidence type="ECO:0000256" key="2">
    <source>
        <dbReference type="SAM" id="SignalP"/>
    </source>
</evidence>
<accession>A0ABR1YKX7</accession>
<keyword evidence="2" id="KW-0732">Signal</keyword>
<evidence type="ECO:0000313" key="3">
    <source>
        <dbReference type="EMBL" id="KAK8232409.1"/>
    </source>
</evidence>
<comment type="caution">
    <text evidence="3">The sequence shown here is derived from an EMBL/GenBank/DDBJ whole genome shotgun (WGS) entry which is preliminary data.</text>
</comment>
<keyword evidence="4" id="KW-1185">Reference proteome</keyword>
<dbReference type="Proteomes" id="UP001492380">
    <property type="component" value="Unassembled WGS sequence"/>
</dbReference>
<feature type="chain" id="PRO_5047128495" description="Lytic polysaccharide monooxygenase" evidence="2">
    <location>
        <begin position="18"/>
        <end position="409"/>
    </location>
</feature>
<feature type="signal peptide" evidence="2">
    <location>
        <begin position="1"/>
        <end position="17"/>
    </location>
</feature>
<gene>
    <name evidence="3" type="ORF">HDK90DRAFT_455348</name>
</gene>
<dbReference type="PANTHER" id="PTHR36182:SF1">
    <property type="entry name" value="PROTEIN, PUTATIVE (AFU_ORTHOLOGUE AFUA_6G10930)-RELATED"/>
    <property type="match status" value="1"/>
</dbReference>
<evidence type="ECO:0008006" key="5">
    <source>
        <dbReference type="Google" id="ProtNLM"/>
    </source>
</evidence>
<proteinExistence type="predicted"/>
<organism evidence="3 4">
    <name type="scientific">Phyllosticta capitalensis</name>
    <dbReference type="NCBI Taxonomy" id="121624"/>
    <lineage>
        <taxon>Eukaryota</taxon>
        <taxon>Fungi</taxon>
        <taxon>Dikarya</taxon>
        <taxon>Ascomycota</taxon>
        <taxon>Pezizomycotina</taxon>
        <taxon>Dothideomycetes</taxon>
        <taxon>Dothideomycetes incertae sedis</taxon>
        <taxon>Botryosphaeriales</taxon>
        <taxon>Phyllostictaceae</taxon>
        <taxon>Phyllosticta</taxon>
    </lineage>
</organism>
<evidence type="ECO:0000313" key="4">
    <source>
        <dbReference type="Proteomes" id="UP001492380"/>
    </source>
</evidence>
<dbReference type="EMBL" id="JBBWRZ010000007">
    <property type="protein sequence ID" value="KAK8232409.1"/>
    <property type="molecule type" value="Genomic_DNA"/>
</dbReference>
<evidence type="ECO:0000256" key="1">
    <source>
        <dbReference type="SAM" id="MobiDB-lite"/>
    </source>
</evidence>
<sequence length="409" mass="45019">MAFKAGLVGLFLGATLASPAPAPEQLELDPKTTHLTLNYPRSYDFTALLRGGEPLGTFPNYPCQGSIWDTLSIPGGRTKLQAGQEHEAQLEGFTAHTGGSCQIAISPDQPPKKNSEFKVVTSIHGACPGAVEGKLQPQKFKLPAEAANGKYTLAMTWFPQVPRSGKPEMWMFCSPIEIVGSEYKKKPKKAGKGWLKHLPTLFIANVNVEGFDLESEQWRDENNFNAGGYGPWGRWNRHVCLTRPNSEVKFPYPGDTVYRNLKYGQRAKLHEPIGDGCWTEEQPVKKLEDWNEIKYDGKKKRDLSESAEQNDEFPHERMLPATGNAGPPSPTSTPTSSSSSSTPVTTPYTTTFVTTVTVVGRSSTSDAMFGPRTYTYTSTRTLTEVQVVSPTPTTPYTTVHRTTVVEIAQ</sequence>
<dbReference type="Gene3D" id="2.70.50.70">
    <property type="match status" value="1"/>
</dbReference>
<reference evidence="3 4" key="1">
    <citation type="submission" date="2024-04" db="EMBL/GenBank/DDBJ databases">
        <title>Phyllosticta paracitricarpa is synonymous to the EU quarantine fungus P. citricarpa based on phylogenomic analyses.</title>
        <authorList>
            <consortium name="Lawrence Berkeley National Laboratory"/>
            <person name="Van Ingen-Buijs V.A."/>
            <person name="Van Westerhoven A.C."/>
            <person name="Haridas S."/>
            <person name="Skiadas P."/>
            <person name="Martin F."/>
            <person name="Groenewald J.Z."/>
            <person name="Crous P.W."/>
            <person name="Seidl M.F."/>
        </authorList>
    </citation>
    <scope>NUCLEOTIDE SEQUENCE [LARGE SCALE GENOMIC DNA]</scope>
    <source>
        <strain evidence="3 4">CBS 123374</strain>
    </source>
</reference>
<feature type="non-terminal residue" evidence="3">
    <location>
        <position position="409"/>
    </location>
</feature>
<feature type="region of interest" description="Disordered" evidence="1">
    <location>
        <begin position="299"/>
        <end position="347"/>
    </location>
</feature>
<dbReference type="PANTHER" id="PTHR36182">
    <property type="entry name" value="PROTEIN, PUTATIVE (AFU_ORTHOLOGUE AFUA_6G10930)-RELATED"/>
    <property type="match status" value="1"/>
</dbReference>
<feature type="compositionally biased region" description="Low complexity" evidence="1">
    <location>
        <begin position="332"/>
        <end position="347"/>
    </location>
</feature>